<protein>
    <recommendedName>
        <fullName evidence="2">DUF1249 domain-containing protein</fullName>
    </recommendedName>
</protein>
<dbReference type="PANTHER" id="PTHR38774">
    <property type="entry name" value="CYTOPLASMIC PROTEIN-RELATED"/>
    <property type="match status" value="1"/>
</dbReference>
<dbReference type="AlphaFoldDB" id="A0A3B0Z039"/>
<dbReference type="Pfam" id="PF06853">
    <property type="entry name" value="DUF1249"/>
    <property type="match status" value="1"/>
</dbReference>
<sequence length="172" mass="20037">MQYSGKQVVHPGVRARDLPALMELYELNYIQLRQLIPDVGLLQDRVVSRVKGALNLYLTVRERCKYTTTLHLSYSFEHDQSTTLAPDIVVRLYHDAQVAEVISRGKGRSPRNTNFDRFRPDYPMEARWQVNRFLQKWLGFCLRHGHSFSPAREQFEEAVEAIETDRIASLES</sequence>
<dbReference type="InterPro" id="IPR009659">
    <property type="entry name" value="DUF1249"/>
</dbReference>
<evidence type="ECO:0000313" key="1">
    <source>
        <dbReference type="EMBL" id="VAW79819.1"/>
    </source>
</evidence>
<dbReference type="PANTHER" id="PTHR38774:SF1">
    <property type="entry name" value="CYTOPLASMIC PROTEIN"/>
    <property type="match status" value="1"/>
</dbReference>
<name>A0A3B0Z039_9ZZZZ</name>
<gene>
    <name evidence="1" type="ORF">MNBD_GAMMA15-1840</name>
</gene>
<proteinExistence type="predicted"/>
<dbReference type="EMBL" id="UOFN01000120">
    <property type="protein sequence ID" value="VAW79819.1"/>
    <property type="molecule type" value="Genomic_DNA"/>
</dbReference>
<accession>A0A3B0Z039</accession>
<evidence type="ECO:0008006" key="2">
    <source>
        <dbReference type="Google" id="ProtNLM"/>
    </source>
</evidence>
<organism evidence="1">
    <name type="scientific">hydrothermal vent metagenome</name>
    <dbReference type="NCBI Taxonomy" id="652676"/>
    <lineage>
        <taxon>unclassified sequences</taxon>
        <taxon>metagenomes</taxon>
        <taxon>ecological metagenomes</taxon>
    </lineage>
</organism>
<reference evidence="1" key="1">
    <citation type="submission" date="2018-06" db="EMBL/GenBank/DDBJ databases">
        <authorList>
            <person name="Zhirakovskaya E."/>
        </authorList>
    </citation>
    <scope>NUCLEOTIDE SEQUENCE</scope>
</reference>